<proteinExistence type="predicted"/>
<dbReference type="Gene3D" id="3.40.50.1950">
    <property type="entry name" value="Flavin prenyltransferase-like"/>
    <property type="match status" value="1"/>
</dbReference>
<reference evidence="1 2" key="1">
    <citation type="journal article" date="2019" name="Int. J. Syst. Evol. Microbiol.">
        <title>The Global Catalogue of Microorganisms (GCM) 10K type strain sequencing project: providing services to taxonomists for standard genome sequencing and annotation.</title>
        <authorList>
            <consortium name="The Broad Institute Genomics Platform"/>
            <consortium name="The Broad Institute Genome Sequencing Center for Infectious Disease"/>
            <person name="Wu L."/>
            <person name="Ma J."/>
        </authorList>
    </citation>
    <scope>NUCLEOTIDE SEQUENCE [LARGE SCALE GENOMIC DNA]</scope>
    <source>
        <strain evidence="1 2">JCM 10696</strain>
    </source>
</reference>
<accession>A0ABN1QAK8</accession>
<dbReference type="SUPFAM" id="SSF52507">
    <property type="entry name" value="Homo-oligomeric flavin-containing Cys decarboxylases, HFCD"/>
    <property type="match status" value="1"/>
</dbReference>
<dbReference type="Proteomes" id="UP001500665">
    <property type="component" value="Unassembled WGS sequence"/>
</dbReference>
<keyword evidence="2" id="KW-1185">Reference proteome</keyword>
<gene>
    <name evidence="1" type="ORF">GCM10009550_08080</name>
</gene>
<dbReference type="InterPro" id="IPR036551">
    <property type="entry name" value="Flavin_trans-like"/>
</dbReference>
<comment type="caution">
    <text evidence="1">The sequence shown here is derived from an EMBL/GenBank/DDBJ whole genome shotgun (WGS) entry which is preliminary data.</text>
</comment>
<evidence type="ECO:0000313" key="2">
    <source>
        <dbReference type="Proteomes" id="UP001500665"/>
    </source>
</evidence>
<sequence length="101" mass="10755">MRSRASLARNTINKWAHGTADNYALSTLAELVPLGVPTAVLPFVNTALAANPVFAQSIAYLRSTGVRVLYGPDQVESHPPGTGSDRLATFPWHLALDTVAV</sequence>
<name>A0ABN1QAK8_9ACTN</name>
<evidence type="ECO:0000313" key="1">
    <source>
        <dbReference type="EMBL" id="GAA0939508.1"/>
    </source>
</evidence>
<organism evidence="1 2">
    <name type="scientific">Actinocorallia libanotica</name>
    <dbReference type="NCBI Taxonomy" id="46162"/>
    <lineage>
        <taxon>Bacteria</taxon>
        <taxon>Bacillati</taxon>
        <taxon>Actinomycetota</taxon>
        <taxon>Actinomycetes</taxon>
        <taxon>Streptosporangiales</taxon>
        <taxon>Thermomonosporaceae</taxon>
        <taxon>Actinocorallia</taxon>
    </lineage>
</organism>
<dbReference type="EMBL" id="BAAAHH010000002">
    <property type="protein sequence ID" value="GAA0939508.1"/>
    <property type="molecule type" value="Genomic_DNA"/>
</dbReference>
<protein>
    <submittedName>
        <fullName evidence="1">Uncharacterized protein</fullName>
    </submittedName>
</protein>